<keyword evidence="4" id="KW-1185">Reference proteome</keyword>
<feature type="region of interest" description="Disordered" evidence="1">
    <location>
        <begin position="197"/>
        <end position="238"/>
    </location>
</feature>
<evidence type="ECO:0008006" key="5">
    <source>
        <dbReference type="Google" id="ProtNLM"/>
    </source>
</evidence>
<feature type="chain" id="PRO_5045455257" description="Lipoprotein" evidence="2">
    <location>
        <begin position="25"/>
        <end position="504"/>
    </location>
</feature>
<dbReference type="RefSeq" id="WP_377249848.1">
    <property type="nucleotide sequence ID" value="NZ_JBHLUH010000013.1"/>
</dbReference>
<dbReference type="Proteomes" id="UP001589867">
    <property type="component" value="Unassembled WGS sequence"/>
</dbReference>
<feature type="signal peptide" evidence="2">
    <location>
        <begin position="1"/>
        <end position="24"/>
    </location>
</feature>
<evidence type="ECO:0000313" key="3">
    <source>
        <dbReference type="EMBL" id="MFC0528379.1"/>
    </source>
</evidence>
<keyword evidence="2" id="KW-0732">Signal</keyword>
<protein>
    <recommendedName>
        <fullName evidence="5">Lipoprotein</fullName>
    </recommendedName>
</protein>
<dbReference type="PROSITE" id="PS51257">
    <property type="entry name" value="PROKAR_LIPOPROTEIN"/>
    <property type="match status" value="1"/>
</dbReference>
<evidence type="ECO:0000256" key="2">
    <source>
        <dbReference type="SAM" id="SignalP"/>
    </source>
</evidence>
<gene>
    <name evidence="3" type="ORF">ACFFIA_11980</name>
</gene>
<evidence type="ECO:0000313" key="4">
    <source>
        <dbReference type="Proteomes" id="UP001589867"/>
    </source>
</evidence>
<proteinExistence type="predicted"/>
<dbReference type="EMBL" id="JBHLUH010000013">
    <property type="protein sequence ID" value="MFC0528379.1"/>
    <property type="molecule type" value="Genomic_DNA"/>
</dbReference>
<reference evidence="3 4" key="1">
    <citation type="submission" date="2024-09" db="EMBL/GenBank/DDBJ databases">
        <authorList>
            <person name="Sun Q."/>
            <person name="Mori K."/>
        </authorList>
    </citation>
    <scope>NUCLEOTIDE SEQUENCE [LARGE SCALE GENOMIC DNA]</scope>
    <source>
        <strain evidence="3 4">TBRC 3947</strain>
    </source>
</reference>
<evidence type="ECO:0000256" key="1">
    <source>
        <dbReference type="SAM" id="MobiDB-lite"/>
    </source>
</evidence>
<sequence length="504" mass="53471">MKASFERRRIIALAALVCVAAGSAAGLTTGLVSCTPVEKQVEARPLSATEAQRLAGMRARNFEDARVGIRATLGKPGADIKLAGWVDWRRPLVYLAATAPTPGPDDGLLQAVPGVIATRPGRADGGLPPETPPAKEWRVRPSTATAAQPAPIDSFVALLFAIAAEKPDHADLLARSDSRWLGTDRIADLPVDVLLGPALPPQPKPTATPTAKPPAPTATASASAQPVGPASPTPGPNSLAAMGGAVRYWLDGDARLHRFEALLGKDLPVKVDLTREKRPELVAIDAFGGRTTKPRQVNDAEAEALALMRQRNRAAGGGQITLTVPMLPAGTMLANGWLDWRQTVAYIGAYDMDKTDERVLMRANRTGVTVRNDGFEAGKLPPLPPTSGDWQTIPWSARGDELGGLDLDLLLNEALAVSGTGRDDVDALKQVALWLRKDTLAGGPVNVFEIAKGADVGGARGAARIRYWMDRTGVVRRLELRTRMGAFAQLDITPGDVPTLSRPR</sequence>
<comment type="caution">
    <text evidence="3">The sequence shown here is derived from an EMBL/GenBank/DDBJ whole genome shotgun (WGS) entry which is preliminary data.</text>
</comment>
<feature type="compositionally biased region" description="Low complexity" evidence="1">
    <location>
        <begin position="217"/>
        <end position="226"/>
    </location>
</feature>
<feature type="region of interest" description="Disordered" evidence="1">
    <location>
        <begin position="119"/>
        <end position="146"/>
    </location>
</feature>
<organism evidence="3 4">
    <name type="scientific">Phytohabitans kaempferiae</name>
    <dbReference type="NCBI Taxonomy" id="1620943"/>
    <lineage>
        <taxon>Bacteria</taxon>
        <taxon>Bacillati</taxon>
        <taxon>Actinomycetota</taxon>
        <taxon>Actinomycetes</taxon>
        <taxon>Micromonosporales</taxon>
        <taxon>Micromonosporaceae</taxon>
    </lineage>
</organism>
<feature type="compositionally biased region" description="Pro residues" evidence="1">
    <location>
        <begin position="198"/>
        <end position="216"/>
    </location>
</feature>
<accession>A0ABV6M1D8</accession>
<name>A0ABV6M1D8_9ACTN</name>